<sequence>MNLDEFINEEDISYEESLSKDLKNGETWLSYYNFKINSSLENKIFILNRAIDALGSKSKSSTEFYKLYLELLLESNVYDAEPIFEKCIKHHSEVKSIWLMYLNYLVNTKIHKITEIRKLFNKALKNLPIDDHKEIWPLFLKFADEVGGKTAIKIYHRYLKFINPKILSGQLEGHMNILDFIDKLIDFGDFPDELYQRIFESKQEYNTLPKSIIQIYYNYIDLLIEGETKDEAKVEKLINKLMTEYPDQIGKLYLKLIEFYEIKGNTAKIRSYYEKSLTQVNNLSDFIKLYDNFMLFEEENIDENDESQIENYESLLNNREKFINDMFLRINVNNLDYWFNRFKIFENDLKSLIEAIATAIKNINPLKVTSPIMHEKLSQIWIKYAEIYSKNNDFKTANIIYSKSVTSQFINCDELADLYIHWCELLLSSDEFEEDESVKLLENLLFKEFDEVINYNDSTITVQKRIIKSIKLWLFYIDLLESFIESPDSIYVEKVSGAYNQLIRLKIITPKILIQYSEFLGKNSGVNKSFSILERGLKIFNDPEIKFEIWNVYIPKFLKQDNSIERVRDLFEKAINEIPLYSMKPILLQYVDFEEAKGNKMKALKILINSLNSFSSTSTSPKHKQLINVSKFDIYKLLLSKLYKLQDVDQFRKIATQAINDDQLSIIQISYIVKQFINFETTNKQYNRVRELYKFITELIEDNEIWSSWESFEIENGSEFTFKEIIRYKRKLQMDENKRRVIGDANKAIGFVKSTTTTFDKNENPDEIDLDM</sequence>
<dbReference type="InterPro" id="IPR045075">
    <property type="entry name" value="Syf1-like"/>
</dbReference>
<dbReference type="EMBL" id="CANTUO010000004">
    <property type="protein sequence ID" value="CAI5759367.1"/>
    <property type="molecule type" value="Genomic_DNA"/>
</dbReference>
<dbReference type="OrthoDB" id="10067343at2759"/>
<comment type="subcellular location">
    <subcellularLocation>
        <location evidence="1">Nucleus</location>
    </subcellularLocation>
</comment>
<evidence type="ECO:0000256" key="8">
    <source>
        <dbReference type="ARBA" id="ARBA00039472"/>
    </source>
</evidence>
<dbReference type="Gene3D" id="1.25.40.10">
    <property type="entry name" value="Tetratricopeptide repeat domain"/>
    <property type="match status" value="4"/>
</dbReference>
<comment type="caution">
    <text evidence="12">The sequence shown here is derived from an EMBL/GenBank/DDBJ whole genome shotgun (WGS) entry which is preliminary data.</text>
</comment>
<dbReference type="Proteomes" id="UP001152885">
    <property type="component" value="Unassembled WGS sequence"/>
</dbReference>
<evidence type="ECO:0000259" key="11">
    <source>
        <dbReference type="Pfam" id="PF23233"/>
    </source>
</evidence>
<evidence type="ECO:0000256" key="2">
    <source>
        <dbReference type="ARBA" id="ARBA00008644"/>
    </source>
</evidence>
<evidence type="ECO:0000256" key="5">
    <source>
        <dbReference type="ARBA" id="ARBA00022737"/>
    </source>
</evidence>
<protein>
    <recommendedName>
        <fullName evidence="8">Pre-mRNA-splicing factor SYF1</fullName>
    </recommendedName>
</protein>
<evidence type="ECO:0000256" key="4">
    <source>
        <dbReference type="ARBA" id="ARBA00022728"/>
    </source>
</evidence>
<evidence type="ECO:0000313" key="13">
    <source>
        <dbReference type="Proteomes" id="UP001152885"/>
    </source>
</evidence>
<keyword evidence="7" id="KW-0539">Nucleus</keyword>
<keyword evidence="5" id="KW-0677">Repeat</keyword>
<keyword evidence="13" id="KW-1185">Reference proteome</keyword>
<keyword evidence="3" id="KW-0507">mRNA processing</keyword>
<dbReference type="GO" id="GO:0000349">
    <property type="term" value="P:generation of catalytic spliceosome for first transesterification step"/>
    <property type="evidence" value="ECO:0007669"/>
    <property type="project" value="TreeGrafter"/>
</dbReference>
<dbReference type="GO" id="GO:0000974">
    <property type="term" value="C:Prp19 complex"/>
    <property type="evidence" value="ECO:0007669"/>
    <property type="project" value="TreeGrafter"/>
</dbReference>
<organism evidence="12 13">
    <name type="scientific">Candida verbasci</name>
    <dbReference type="NCBI Taxonomy" id="1227364"/>
    <lineage>
        <taxon>Eukaryota</taxon>
        <taxon>Fungi</taxon>
        <taxon>Dikarya</taxon>
        <taxon>Ascomycota</taxon>
        <taxon>Saccharomycotina</taxon>
        <taxon>Pichiomycetes</taxon>
        <taxon>Debaryomycetaceae</taxon>
        <taxon>Candida/Lodderomyces clade</taxon>
        <taxon>Candida</taxon>
    </lineage>
</organism>
<dbReference type="GO" id="GO:0071007">
    <property type="term" value="C:U2-type catalytic step 2 spliceosome"/>
    <property type="evidence" value="ECO:0007669"/>
    <property type="project" value="TreeGrafter"/>
</dbReference>
<dbReference type="InterPro" id="IPR056350">
    <property type="entry name" value="HAT_Syf1_central"/>
</dbReference>
<accession>A0A9W4TZF8</accession>
<dbReference type="InterPro" id="IPR055433">
    <property type="entry name" value="HAT_Syf1-like_N"/>
</dbReference>
<dbReference type="Pfam" id="PF23233">
    <property type="entry name" value="HAT_Syf1_CNRKL1_N"/>
    <property type="match status" value="1"/>
</dbReference>
<evidence type="ECO:0000256" key="3">
    <source>
        <dbReference type="ARBA" id="ARBA00022664"/>
    </source>
</evidence>
<dbReference type="SUPFAM" id="SSF48452">
    <property type="entry name" value="TPR-like"/>
    <property type="match status" value="2"/>
</dbReference>
<dbReference type="PANTHER" id="PTHR11246:SF5">
    <property type="entry name" value="PRE-MRNA-SPLICING FACTOR SYF1"/>
    <property type="match status" value="1"/>
</dbReference>
<dbReference type="Pfam" id="PF23231">
    <property type="entry name" value="HAT_Syf1_CNRKL1_C"/>
    <property type="match status" value="1"/>
</dbReference>
<feature type="domain" description="Pre-mRNA-splicing factor SYF1 central HAT repeats" evidence="9">
    <location>
        <begin position="179"/>
        <end position="363"/>
    </location>
</feature>
<evidence type="ECO:0000256" key="6">
    <source>
        <dbReference type="ARBA" id="ARBA00023187"/>
    </source>
</evidence>
<dbReference type="InterPro" id="IPR055430">
    <property type="entry name" value="HAT_Syf1_CNRKL1_C"/>
</dbReference>
<feature type="domain" description="Pre-mRNA-splicing factor Syf1-like N-terminal HAT-repeats" evidence="11">
    <location>
        <begin position="10"/>
        <end position="161"/>
    </location>
</feature>
<reference evidence="12" key="1">
    <citation type="submission" date="2022-12" db="EMBL/GenBank/DDBJ databases">
        <authorList>
            <person name="Brejova B."/>
        </authorList>
    </citation>
    <scope>NUCLEOTIDE SEQUENCE</scope>
</reference>
<dbReference type="AlphaFoldDB" id="A0A9W4TZF8"/>
<evidence type="ECO:0000256" key="7">
    <source>
        <dbReference type="ARBA" id="ARBA00023242"/>
    </source>
</evidence>
<dbReference type="Pfam" id="PF23220">
    <property type="entry name" value="HAT_Syf1_M"/>
    <property type="match status" value="1"/>
</dbReference>
<dbReference type="GO" id="GO:0071014">
    <property type="term" value="C:post-mRNA release spliceosomal complex"/>
    <property type="evidence" value="ECO:0007669"/>
    <property type="project" value="TreeGrafter"/>
</dbReference>
<comment type="similarity">
    <text evidence="2">Belongs to the crooked-neck family.</text>
</comment>
<evidence type="ECO:0000313" key="12">
    <source>
        <dbReference type="EMBL" id="CAI5759367.1"/>
    </source>
</evidence>
<evidence type="ECO:0000259" key="9">
    <source>
        <dbReference type="Pfam" id="PF23220"/>
    </source>
</evidence>
<feature type="domain" description="Pre-mRNA-splicing factor Syf1/CRNKL1-like C-terminal HAT-repeats" evidence="10">
    <location>
        <begin position="375"/>
        <end position="739"/>
    </location>
</feature>
<gene>
    <name evidence="12" type="ORF">CANVERA_P3880</name>
</gene>
<keyword evidence="4" id="KW-0747">Spliceosome</keyword>
<dbReference type="InterPro" id="IPR011990">
    <property type="entry name" value="TPR-like_helical_dom_sf"/>
</dbReference>
<dbReference type="SMART" id="SM00386">
    <property type="entry name" value="HAT"/>
    <property type="match status" value="8"/>
</dbReference>
<dbReference type="InterPro" id="IPR003107">
    <property type="entry name" value="HAT"/>
</dbReference>
<keyword evidence="6" id="KW-0508">mRNA splicing</keyword>
<evidence type="ECO:0000259" key="10">
    <source>
        <dbReference type="Pfam" id="PF23231"/>
    </source>
</evidence>
<evidence type="ECO:0000256" key="1">
    <source>
        <dbReference type="ARBA" id="ARBA00004123"/>
    </source>
</evidence>
<dbReference type="PANTHER" id="PTHR11246">
    <property type="entry name" value="PRE-MRNA SPLICING FACTOR"/>
    <property type="match status" value="1"/>
</dbReference>
<name>A0A9W4TZF8_9ASCO</name>
<proteinExistence type="inferred from homology"/>